<evidence type="ECO:0000256" key="1">
    <source>
        <dbReference type="ARBA" id="ARBA00004123"/>
    </source>
</evidence>
<dbReference type="Gene3D" id="3.30.70.330">
    <property type="match status" value="2"/>
</dbReference>
<dbReference type="GO" id="GO:0003723">
    <property type="term" value="F:RNA binding"/>
    <property type="evidence" value="ECO:0007669"/>
    <property type="project" value="UniProtKB-UniRule"/>
</dbReference>
<dbReference type="InterPro" id="IPR012677">
    <property type="entry name" value="Nucleotide-bd_a/b_plait_sf"/>
</dbReference>
<feature type="region of interest" description="Disordered" evidence="5">
    <location>
        <begin position="196"/>
        <end position="278"/>
    </location>
</feature>
<dbReference type="OMA" id="RPRDEQI"/>
<evidence type="ECO:0000313" key="8">
    <source>
        <dbReference type="Proteomes" id="UP001142055"/>
    </source>
</evidence>
<comment type="caution">
    <text evidence="7">The sequence shown here is derived from an EMBL/GenBank/DDBJ whole genome shotgun (WGS) entry which is preliminary data.</text>
</comment>
<dbReference type="AlphaFoldDB" id="A0A9Q0LZM2"/>
<feature type="domain" description="RRM" evidence="6">
    <location>
        <begin position="119"/>
        <end position="196"/>
    </location>
</feature>
<evidence type="ECO:0000256" key="4">
    <source>
        <dbReference type="PROSITE-ProRule" id="PRU00176"/>
    </source>
</evidence>
<keyword evidence="2 4" id="KW-0694">RNA-binding</keyword>
<dbReference type="Proteomes" id="UP001142055">
    <property type="component" value="Chromosome 3"/>
</dbReference>
<gene>
    <name evidence="7" type="ORF">RDWZM_008570</name>
</gene>
<dbReference type="GO" id="GO:0000785">
    <property type="term" value="C:chromatin"/>
    <property type="evidence" value="ECO:0007669"/>
    <property type="project" value="TreeGrafter"/>
</dbReference>
<dbReference type="PANTHER" id="PTHR48033">
    <property type="entry name" value="RNA-BINDING (RRM/RBD/RNP MOTIFS) FAMILY PROTEIN"/>
    <property type="match status" value="1"/>
</dbReference>
<feature type="compositionally biased region" description="Gly residues" evidence="5">
    <location>
        <begin position="249"/>
        <end position="263"/>
    </location>
</feature>
<evidence type="ECO:0000313" key="7">
    <source>
        <dbReference type="EMBL" id="KAJ6217413.1"/>
    </source>
</evidence>
<reference evidence="7" key="1">
    <citation type="submission" date="2022-12" db="EMBL/GenBank/DDBJ databases">
        <title>Genome assemblies of Blomia tropicalis.</title>
        <authorList>
            <person name="Cui Y."/>
        </authorList>
    </citation>
    <scope>NUCLEOTIDE SEQUENCE</scope>
    <source>
        <tissue evidence="7">Adult mites</tissue>
    </source>
</reference>
<evidence type="ECO:0000259" key="6">
    <source>
        <dbReference type="PROSITE" id="PS50102"/>
    </source>
</evidence>
<proteinExistence type="predicted"/>
<protein>
    <recommendedName>
        <fullName evidence="6">RRM domain-containing protein</fullName>
    </recommendedName>
</protein>
<comment type="subcellular location">
    <subcellularLocation>
        <location evidence="1">Nucleus</location>
    </subcellularLocation>
</comment>
<dbReference type="PROSITE" id="PS50102">
    <property type="entry name" value="RRM"/>
    <property type="match status" value="2"/>
</dbReference>
<accession>A0A9Q0LZM2</accession>
<dbReference type="EMBL" id="JAPWDV010000003">
    <property type="protein sequence ID" value="KAJ6217413.1"/>
    <property type="molecule type" value="Genomic_DNA"/>
</dbReference>
<dbReference type="GO" id="GO:0005654">
    <property type="term" value="C:nucleoplasm"/>
    <property type="evidence" value="ECO:0007669"/>
    <property type="project" value="TreeGrafter"/>
</dbReference>
<keyword evidence="3" id="KW-0539">Nucleus</keyword>
<evidence type="ECO:0000256" key="5">
    <source>
        <dbReference type="SAM" id="MobiDB-lite"/>
    </source>
</evidence>
<dbReference type="InterPro" id="IPR035979">
    <property type="entry name" value="RBD_domain_sf"/>
</dbReference>
<dbReference type="PANTHER" id="PTHR48033:SF10">
    <property type="entry name" value="RNA-BINDING PROTEIN SQUID"/>
    <property type="match status" value="1"/>
</dbReference>
<dbReference type="GO" id="GO:0010468">
    <property type="term" value="P:regulation of gene expression"/>
    <property type="evidence" value="ECO:0007669"/>
    <property type="project" value="TreeGrafter"/>
</dbReference>
<evidence type="ECO:0000256" key="3">
    <source>
        <dbReference type="ARBA" id="ARBA00023242"/>
    </source>
</evidence>
<dbReference type="SUPFAM" id="SSF54928">
    <property type="entry name" value="RNA-binding domain, RBD"/>
    <property type="match status" value="2"/>
</dbReference>
<feature type="compositionally biased region" description="Gly residues" evidence="5">
    <location>
        <begin position="207"/>
        <end position="218"/>
    </location>
</feature>
<sequence length="303" mass="32852">MADCMISPQFAFNGGSPNGGSTNRLSSGGSPINDENRKLFLGGLSWETDERDLADYFGKFGEVEKVTIKYDSATRRSRGFGFVTFIGPEAVESVLTAGPHYIKNRAVEPKRPKGKSALKKIFVGGINGDLSKEEIKTYFEKFGNIENIERPFDRQRNRSRDFCFIIFETEEAADSAIASPKQVIGGKECDIKLAHPQRSSNGAHNGPVGGHMGGGFNGGARRSQGTFFKNSRNPNAVGGGNWRSSDRPSGGGFRGGPGGAGGHGGDDRFPDTQFLTNVDTMPNNGYGGYKNYSNSNFFPNYWN</sequence>
<dbReference type="InterPro" id="IPR000504">
    <property type="entry name" value="RRM_dom"/>
</dbReference>
<evidence type="ECO:0000256" key="2">
    <source>
        <dbReference type="ARBA" id="ARBA00022884"/>
    </source>
</evidence>
<dbReference type="Pfam" id="PF00076">
    <property type="entry name" value="RRM_1"/>
    <property type="match status" value="2"/>
</dbReference>
<feature type="domain" description="RRM" evidence="6">
    <location>
        <begin position="37"/>
        <end position="114"/>
    </location>
</feature>
<keyword evidence="8" id="KW-1185">Reference proteome</keyword>
<name>A0A9Q0LZM2_BLOTA</name>
<dbReference type="SMART" id="SM00360">
    <property type="entry name" value="RRM"/>
    <property type="match status" value="2"/>
</dbReference>
<organism evidence="7 8">
    <name type="scientific">Blomia tropicalis</name>
    <name type="common">Mite</name>
    <dbReference type="NCBI Taxonomy" id="40697"/>
    <lineage>
        <taxon>Eukaryota</taxon>
        <taxon>Metazoa</taxon>
        <taxon>Ecdysozoa</taxon>
        <taxon>Arthropoda</taxon>
        <taxon>Chelicerata</taxon>
        <taxon>Arachnida</taxon>
        <taxon>Acari</taxon>
        <taxon>Acariformes</taxon>
        <taxon>Sarcoptiformes</taxon>
        <taxon>Astigmata</taxon>
        <taxon>Glycyphagoidea</taxon>
        <taxon>Echimyopodidae</taxon>
        <taxon>Blomia</taxon>
    </lineage>
</organism>